<protein>
    <submittedName>
        <fullName evidence="5">Response regulator transcription factor</fullName>
    </submittedName>
</protein>
<dbReference type="SMART" id="SM00421">
    <property type="entry name" value="HTH_LUXR"/>
    <property type="match status" value="1"/>
</dbReference>
<evidence type="ECO:0000313" key="5">
    <source>
        <dbReference type="EMBL" id="MCW7516710.1"/>
    </source>
</evidence>
<dbReference type="GO" id="GO:0000160">
    <property type="term" value="P:phosphorelay signal transduction system"/>
    <property type="evidence" value="ECO:0007669"/>
    <property type="project" value="InterPro"/>
</dbReference>
<evidence type="ECO:0000313" key="6">
    <source>
        <dbReference type="Proteomes" id="UP001209694"/>
    </source>
</evidence>
<gene>
    <name evidence="5" type="ORF">ND810_16205</name>
</gene>
<evidence type="ECO:0000259" key="4">
    <source>
        <dbReference type="PROSITE" id="PS50110"/>
    </source>
</evidence>
<feature type="modified residue" description="4-aspartylphosphate" evidence="2">
    <location>
        <position position="55"/>
    </location>
</feature>
<dbReference type="RefSeq" id="WP_100715939.1">
    <property type="nucleotide sequence ID" value="NZ_JAIZBN010000002.1"/>
</dbReference>
<dbReference type="PRINTS" id="PR00038">
    <property type="entry name" value="HTHLUXR"/>
</dbReference>
<evidence type="ECO:0000256" key="2">
    <source>
        <dbReference type="PROSITE-ProRule" id="PRU00169"/>
    </source>
</evidence>
<evidence type="ECO:0000256" key="1">
    <source>
        <dbReference type="ARBA" id="ARBA00023125"/>
    </source>
</evidence>
<dbReference type="PROSITE" id="PS50043">
    <property type="entry name" value="HTH_LUXR_2"/>
    <property type="match status" value="1"/>
</dbReference>
<dbReference type="GeneID" id="93342393"/>
<keyword evidence="2" id="KW-0597">Phosphoprotein</keyword>
<evidence type="ECO:0000259" key="3">
    <source>
        <dbReference type="PROSITE" id="PS50043"/>
    </source>
</evidence>
<dbReference type="EMBL" id="JAMQQD010000007">
    <property type="protein sequence ID" value="MCW7516710.1"/>
    <property type="molecule type" value="Genomic_DNA"/>
</dbReference>
<feature type="domain" description="Response regulatory" evidence="4">
    <location>
        <begin position="5"/>
        <end position="119"/>
    </location>
</feature>
<proteinExistence type="predicted"/>
<keyword evidence="1" id="KW-0238">DNA-binding</keyword>
<dbReference type="PANTHER" id="PTHR43214">
    <property type="entry name" value="TWO-COMPONENT RESPONSE REGULATOR"/>
    <property type="match status" value="1"/>
</dbReference>
<dbReference type="AlphaFoldDB" id="A0A2N0B0D3"/>
<dbReference type="InterPro" id="IPR011006">
    <property type="entry name" value="CheY-like_superfamily"/>
</dbReference>
<dbReference type="InterPro" id="IPR001789">
    <property type="entry name" value="Sig_transdc_resp-reg_receiver"/>
</dbReference>
<organism evidence="5 6">
    <name type="scientific">Leptospira levettii</name>
    <dbReference type="NCBI Taxonomy" id="2023178"/>
    <lineage>
        <taxon>Bacteria</taxon>
        <taxon>Pseudomonadati</taxon>
        <taxon>Spirochaetota</taxon>
        <taxon>Spirochaetia</taxon>
        <taxon>Leptospirales</taxon>
        <taxon>Leptospiraceae</taxon>
        <taxon>Leptospira</taxon>
    </lineage>
</organism>
<dbReference type="InterPro" id="IPR000792">
    <property type="entry name" value="Tscrpt_reg_LuxR_C"/>
</dbReference>
<reference evidence="5" key="1">
    <citation type="submission" date="2022-06" db="EMBL/GenBank/DDBJ databases">
        <title>Leptospira isolates from biofilms formed at urban environments.</title>
        <authorList>
            <person name="Ribeiro P.S."/>
            <person name="Sousa T."/>
            <person name="Carvalho N."/>
            <person name="Aburjaile F."/>
            <person name="Neves F."/>
            <person name="Oliveira D."/>
            <person name="Blanco L."/>
            <person name="Lima J."/>
            <person name="Costa F."/>
            <person name="Brenig B."/>
            <person name="Soares S."/>
            <person name="Ramos R."/>
            <person name="Goes-Neto A."/>
            <person name="Matiuzzi M."/>
            <person name="Azevedo V."/>
            <person name="Ristow P."/>
        </authorList>
    </citation>
    <scope>NUCLEOTIDE SEQUENCE</scope>
    <source>
        <strain evidence="5">VSF7</strain>
    </source>
</reference>
<dbReference type="InterPro" id="IPR016032">
    <property type="entry name" value="Sig_transdc_resp-reg_C-effctor"/>
</dbReference>
<sequence length="220" mass="24414">MTLINIGIIEDNPDYLESLVAVLKTRDTLSITTWNSAETFDSNPPKEELHLLILDIGLPGASGIDVLKKYHTVDVRKSLVISSLQTDDVIFAAIKLGASGYIWKSELESLWETIQTILEGGSVISPSIATKVLLAFRKPETSPTLGSNPKKEKELGLEVLSPRERQILELIIEGDTPQQIAQLFGTTIGTVRQQIKTIYKKLQVNTRVQMLKKARVFGIF</sequence>
<feature type="domain" description="HTH luxR-type" evidence="3">
    <location>
        <begin position="153"/>
        <end position="218"/>
    </location>
</feature>
<dbReference type="SMART" id="SM00448">
    <property type="entry name" value="REC"/>
    <property type="match status" value="1"/>
</dbReference>
<dbReference type="Pfam" id="PF00196">
    <property type="entry name" value="GerE"/>
    <property type="match status" value="1"/>
</dbReference>
<dbReference type="GO" id="GO:0006355">
    <property type="term" value="P:regulation of DNA-templated transcription"/>
    <property type="evidence" value="ECO:0007669"/>
    <property type="project" value="InterPro"/>
</dbReference>
<dbReference type="Gene3D" id="3.40.50.2300">
    <property type="match status" value="1"/>
</dbReference>
<dbReference type="PROSITE" id="PS50110">
    <property type="entry name" value="RESPONSE_REGULATORY"/>
    <property type="match status" value="1"/>
</dbReference>
<comment type="caution">
    <text evidence="5">The sequence shown here is derived from an EMBL/GenBank/DDBJ whole genome shotgun (WGS) entry which is preliminary data.</text>
</comment>
<accession>A0A2N0B0D3</accession>
<dbReference type="Proteomes" id="UP001209694">
    <property type="component" value="Unassembled WGS sequence"/>
</dbReference>
<dbReference type="GO" id="GO:0003677">
    <property type="term" value="F:DNA binding"/>
    <property type="evidence" value="ECO:0007669"/>
    <property type="project" value="UniProtKB-KW"/>
</dbReference>
<dbReference type="Pfam" id="PF00072">
    <property type="entry name" value="Response_reg"/>
    <property type="match status" value="1"/>
</dbReference>
<dbReference type="SUPFAM" id="SSF52172">
    <property type="entry name" value="CheY-like"/>
    <property type="match status" value="1"/>
</dbReference>
<name>A0A2N0B0D3_9LEPT</name>
<dbReference type="CDD" id="cd06170">
    <property type="entry name" value="LuxR_C_like"/>
    <property type="match status" value="1"/>
</dbReference>
<dbReference type="SUPFAM" id="SSF46894">
    <property type="entry name" value="C-terminal effector domain of the bipartite response regulators"/>
    <property type="match status" value="1"/>
</dbReference>
<dbReference type="InterPro" id="IPR039420">
    <property type="entry name" value="WalR-like"/>
</dbReference>